<reference evidence="2" key="1">
    <citation type="submission" date="2020-08" db="EMBL/GenBank/DDBJ databases">
        <title>Multicomponent nature underlies the extraordinary mechanical properties of spider dragline silk.</title>
        <authorList>
            <person name="Kono N."/>
            <person name="Nakamura H."/>
            <person name="Mori M."/>
            <person name="Yoshida Y."/>
            <person name="Ohtoshi R."/>
            <person name="Malay A.D."/>
            <person name="Moran D.A.P."/>
            <person name="Tomita M."/>
            <person name="Numata K."/>
            <person name="Arakawa K."/>
        </authorList>
    </citation>
    <scope>NUCLEOTIDE SEQUENCE</scope>
</reference>
<proteinExistence type="predicted"/>
<evidence type="ECO:0000313" key="2">
    <source>
        <dbReference type="EMBL" id="GFU39879.1"/>
    </source>
</evidence>
<gene>
    <name evidence="2" type="ORF">NPIL_507001</name>
</gene>
<dbReference type="Proteomes" id="UP000887013">
    <property type="component" value="Unassembled WGS sequence"/>
</dbReference>
<feature type="region of interest" description="Disordered" evidence="1">
    <location>
        <begin position="1"/>
        <end position="20"/>
    </location>
</feature>
<evidence type="ECO:0000313" key="3">
    <source>
        <dbReference type="Proteomes" id="UP000887013"/>
    </source>
</evidence>
<dbReference type="AlphaFoldDB" id="A0A8X6UQN0"/>
<name>A0A8X6UQN0_NEPPI</name>
<evidence type="ECO:0000256" key="1">
    <source>
        <dbReference type="SAM" id="MobiDB-lite"/>
    </source>
</evidence>
<sequence length="126" mass="14472">MLYKNSPFDNVSPEGAGRRQPQCEMHARFDANEPGIGKHVAQSFSCLVRQSVVSYPYNGKEVWGCRNSLASPKKAKNTISSSIQRAVAEGTDYFYKFIFMRFENYIECIKNVFFSPGRFERTPRQK</sequence>
<accession>A0A8X6UQN0</accession>
<dbReference type="EMBL" id="BMAW01084698">
    <property type="protein sequence ID" value="GFU39879.1"/>
    <property type="molecule type" value="Genomic_DNA"/>
</dbReference>
<protein>
    <submittedName>
        <fullName evidence="2">Uncharacterized protein</fullName>
    </submittedName>
</protein>
<organism evidence="2 3">
    <name type="scientific">Nephila pilipes</name>
    <name type="common">Giant wood spider</name>
    <name type="synonym">Nephila maculata</name>
    <dbReference type="NCBI Taxonomy" id="299642"/>
    <lineage>
        <taxon>Eukaryota</taxon>
        <taxon>Metazoa</taxon>
        <taxon>Ecdysozoa</taxon>
        <taxon>Arthropoda</taxon>
        <taxon>Chelicerata</taxon>
        <taxon>Arachnida</taxon>
        <taxon>Araneae</taxon>
        <taxon>Araneomorphae</taxon>
        <taxon>Entelegynae</taxon>
        <taxon>Araneoidea</taxon>
        <taxon>Nephilidae</taxon>
        <taxon>Nephila</taxon>
    </lineage>
</organism>
<comment type="caution">
    <text evidence="2">The sequence shown here is derived from an EMBL/GenBank/DDBJ whole genome shotgun (WGS) entry which is preliminary data.</text>
</comment>
<keyword evidence="3" id="KW-1185">Reference proteome</keyword>